<dbReference type="AlphaFoldDB" id="A0A455VZV8"/>
<gene>
    <name evidence="2" type="ORF">YBY_02370</name>
</gene>
<evidence type="ECO:0000313" key="2">
    <source>
        <dbReference type="EMBL" id="BBJ02389.1"/>
    </source>
</evidence>
<keyword evidence="1" id="KW-0732">Signal</keyword>
<organism evidence="2">
    <name type="scientific">Marinobacter nauticus</name>
    <name type="common">Marinobacter hydrocarbonoclasticus</name>
    <name type="synonym">Marinobacter aquaeolei</name>
    <dbReference type="NCBI Taxonomy" id="2743"/>
    <lineage>
        <taxon>Bacteria</taxon>
        <taxon>Pseudomonadati</taxon>
        <taxon>Pseudomonadota</taxon>
        <taxon>Gammaproteobacteria</taxon>
        <taxon>Pseudomonadales</taxon>
        <taxon>Marinobacteraceae</taxon>
        <taxon>Marinobacter</taxon>
    </lineage>
</organism>
<name>A0A455VZV8_MARNT</name>
<proteinExistence type="predicted"/>
<reference evidence="2" key="1">
    <citation type="submission" date="2019-03" db="EMBL/GenBank/DDBJ databases">
        <title>Whole genome analysis of nitrate-reducing bacteria Marinobacter hydrocarbonoclasticus YB03.</title>
        <authorList>
            <person name="Azam A.H."/>
            <person name="Yuk S.R."/>
            <person name="Kamarisima K."/>
            <person name="Miyanaga K."/>
            <person name="Tanji Y."/>
        </authorList>
    </citation>
    <scope>NUCLEOTIDE SEQUENCE</scope>
    <source>
        <strain evidence="2">YB03</strain>
    </source>
</reference>
<dbReference type="EMBL" id="AP019537">
    <property type="protein sequence ID" value="BBJ02389.1"/>
    <property type="molecule type" value="Genomic_DNA"/>
</dbReference>
<evidence type="ECO:0000256" key="1">
    <source>
        <dbReference type="SAM" id="SignalP"/>
    </source>
</evidence>
<feature type="chain" id="PRO_5019727120" evidence="1">
    <location>
        <begin position="27"/>
        <end position="144"/>
    </location>
</feature>
<accession>A0A455VZV8</accession>
<feature type="signal peptide" evidence="1">
    <location>
        <begin position="1"/>
        <end position="26"/>
    </location>
</feature>
<sequence>MQVLQFVTRSLLVLTLMVIAGPPAYAESQLQLYAKDPDSWQRNAHGGAGVLRYDTGTNRFHFTASGLIPKAHYALIRHSNKVRDVQIVTTGSADQKGSLSLAGLWSHWKGSFWLVLESDFKLTDGKPNIRAWRPDLYLFEHRTL</sequence>
<protein>
    <submittedName>
        <fullName evidence="2">Uncharacterized protein</fullName>
    </submittedName>
</protein>